<dbReference type="Gene3D" id="1.25.40.10">
    <property type="entry name" value="Tetratricopeptide repeat domain"/>
    <property type="match status" value="2"/>
</dbReference>
<organism evidence="2 3">
    <name type="scientific">Rhizopogon vinicolor AM-OR11-026</name>
    <dbReference type="NCBI Taxonomy" id="1314800"/>
    <lineage>
        <taxon>Eukaryota</taxon>
        <taxon>Fungi</taxon>
        <taxon>Dikarya</taxon>
        <taxon>Basidiomycota</taxon>
        <taxon>Agaricomycotina</taxon>
        <taxon>Agaricomycetes</taxon>
        <taxon>Agaricomycetidae</taxon>
        <taxon>Boletales</taxon>
        <taxon>Suillineae</taxon>
        <taxon>Rhizopogonaceae</taxon>
        <taxon>Rhizopogon</taxon>
    </lineage>
</organism>
<feature type="domain" description="CHAT" evidence="1">
    <location>
        <begin position="787"/>
        <end position="1046"/>
    </location>
</feature>
<dbReference type="AlphaFoldDB" id="A0A1B7N032"/>
<evidence type="ECO:0000313" key="2">
    <source>
        <dbReference type="EMBL" id="OAX38220.1"/>
    </source>
</evidence>
<dbReference type="OrthoDB" id="9991317at2759"/>
<evidence type="ECO:0000313" key="3">
    <source>
        <dbReference type="Proteomes" id="UP000092154"/>
    </source>
</evidence>
<dbReference type="Proteomes" id="UP000092154">
    <property type="component" value="Unassembled WGS sequence"/>
</dbReference>
<reference evidence="2 3" key="1">
    <citation type="submission" date="2016-06" db="EMBL/GenBank/DDBJ databases">
        <title>Comparative genomics of the ectomycorrhizal sister species Rhizopogon vinicolor and Rhizopogon vesiculosus (Basidiomycota: Boletales) reveals a divergence of the mating type B locus.</title>
        <authorList>
            <consortium name="DOE Joint Genome Institute"/>
            <person name="Mujic A.B."/>
            <person name="Kuo A."/>
            <person name="Tritt A."/>
            <person name="Lipzen A."/>
            <person name="Chen C."/>
            <person name="Johnson J."/>
            <person name="Sharma A."/>
            <person name="Barry K."/>
            <person name="Grigoriev I.V."/>
            <person name="Spatafora J.W."/>
        </authorList>
    </citation>
    <scope>NUCLEOTIDE SEQUENCE [LARGE SCALE GENOMIC DNA]</scope>
    <source>
        <strain evidence="2 3">AM-OR11-026</strain>
    </source>
</reference>
<gene>
    <name evidence="2" type="ORF">K503DRAFT_850105</name>
</gene>
<dbReference type="InParanoid" id="A0A1B7N032"/>
<protein>
    <recommendedName>
        <fullName evidence="1">CHAT domain-containing protein</fullName>
    </recommendedName>
</protein>
<dbReference type="Pfam" id="PF12770">
    <property type="entry name" value="CHAT"/>
    <property type="match status" value="1"/>
</dbReference>
<keyword evidence="3" id="KW-1185">Reference proteome</keyword>
<dbReference type="EMBL" id="KV448306">
    <property type="protein sequence ID" value="OAX38220.1"/>
    <property type="molecule type" value="Genomic_DNA"/>
</dbReference>
<accession>A0A1B7N032</accession>
<sequence>MTDDVEQHRAALQECPLGHPGRYIALNNLANSLHGRFEQQGILSYLNESIEHRRDALALHPPGHSLRLLSLHNLAISLEYRFDGLGVLSDLDELIELHRDALTLQHGDVAALALRPPGHYDRSSSLNNLATSLTDRFQQQGLHRAALPLRPPGHYDRSILQDRFEQLGAMPDLVEAIEHHQAALMLRAAGHHHRHKSLNKKFIQQGAIELYQAALMLCPSGHPNHAIFEQQGSPPDLDDAIKLHRTALELRAPGHCDRPSSLNNLAASLTVGFMQLGILSNLDESIELYRAALVLCPPGHNLANSLQRRFEQRAALVLRPSGHSDRSTSLNSLANMLTMRFRHLGILSALDEAIELHRAALALCPDGHSNQPMCLNSLSISLQSRFKKLDIQSDLDESIELLRASLALCPPGHFHRVLSLDCLAQSLRDRFQQLGVTSDLDESIELNRAALDLCHPDHHYRASFLNDLSRGLIARFQHRGILPDLEESIGLCRAALALFPPGHSYQSASLSDLAMNLQVRFQQQGLLSSDLDEAFGLFSELSTVSHAISHDDLRAAKLWVASAEKVNHASALVAYQTTLRFLDFHVAVLSPSSHHLDVVRLATASLAMDAFSCSIRRGALTTAVELVEQGRAVFWTQLARFRTPLDDLSVSGDTGRSLAEEFEQLSFRFRNMFDASTGDRSPQIRQLTMQWDDVISRIRALPGFSRFLLPPMFSDLQKAAEAGPVIIVNVSQHSCDALIILSAQDPVHIPLDIARTEVSELSSEFQSLTERGGSSHDQLELQNIVGVLRKLWDRIVGPIVQALREIIQPGSRIWWCPTAEFTLLPLHAAGPYEKKSNNLSHFYISSYTPTLAALIHARQQSQDASVQHFVAIGQANPDRGKELQCVAPELKVVSQRVAPVVSFTSFEDSDATIQGAFDALSRNQWLHLACHGMPNRKQPFESSFAMHDGPLTIKDIIRSRLQNPEFAFLSACHTTVGDESSHDEAIHLAAAMQFAGFRSVIGSMWSVDDGVAHQIVSAFYDNLVDGSGRLDCTLAAVALHKALKTCRKKIPFEQQIVFIHIGA</sequence>
<dbReference type="STRING" id="1314800.A0A1B7N032"/>
<dbReference type="InterPro" id="IPR024983">
    <property type="entry name" value="CHAT_dom"/>
</dbReference>
<name>A0A1B7N032_9AGAM</name>
<dbReference type="SUPFAM" id="SSF81901">
    <property type="entry name" value="HCP-like"/>
    <property type="match status" value="1"/>
</dbReference>
<dbReference type="PANTHER" id="PTHR10098">
    <property type="entry name" value="RAPSYN-RELATED"/>
    <property type="match status" value="1"/>
</dbReference>
<dbReference type="InterPro" id="IPR011990">
    <property type="entry name" value="TPR-like_helical_dom_sf"/>
</dbReference>
<evidence type="ECO:0000259" key="1">
    <source>
        <dbReference type="Pfam" id="PF12770"/>
    </source>
</evidence>
<proteinExistence type="predicted"/>